<dbReference type="RefSeq" id="WP_252663044.1">
    <property type="nucleotide sequence ID" value="NZ_CP098611.1"/>
</dbReference>
<dbReference type="EMBL" id="CP098611">
    <property type="protein sequence ID" value="USR91013.1"/>
    <property type="molecule type" value="Genomic_DNA"/>
</dbReference>
<evidence type="ECO:0000313" key="2">
    <source>
        <dbReference type="Proteomes" id="UP001056708"/>
    </source>
</evidence>
<protein>
    <submittedName>
        <fullName evidence="1">Uncharacterized protein</fullName>
    </submittedName>
</protein>
<proteinExistence type="predicted"/>
<accession>A0ABY5AQ62</accession>
<keyword evidence="2" id="KW-1185">Reference proteome</keyword>
<evidence type="ECO:0000313" key="1">
    <source>
        <dbReference type="EMBL" id="USR91013.1"/>
    </source>
</evidence>
<dbReference type="Proteomes" id="UP001056708">
    <property type="component" value="Chromosome"/>
</dbReference>
<name>A0ABY5AQ62_9CYAN</name>
<gene>
    <name evidence="1" type="ORF">NEA10_19665</name>
</gene>
<sequence>MNITVISSLLIPYLPALLKKVSESELVGSVGELGQAGWERACQLWKALQPKLETELAAKMAAEELAKNPEDDTWKKPFEAKLSELIEKDPQLQEAIANILAEAQQDASSPGVQQTIGEMSGGQAIGNMSNSKATNVGQIGNVGGDVNF</sequence>
<organism evidence="1 2">
    <name type="scientific">Phormidium yuhuli AB48</name>
    <dbReference type="NCBI Taxonomy" id="2940671"/>
    <lineage>
        <taxon>Bacteria</taxon>
        <taxon>Bacillati</taxon>
        <taxon>Cyanobacteriota</taxon>
        <taxon>Cyanophyceae</taxon>
        <taxon>Oscillatoriophycideae</taxon>
        <taxon>Oscillatoriales</taxon>
        <taxon>Oscillatoriaceae</taxon>
        <taxon>Phormidium</taxon>
        <taxon>Phormidium yuhuli</taxon>
    </lineage>
</organism>
<reference evidence="1" key="1">
    <citation type="submission" date="2022-06" db="EMBL/GenBank/DDBJ databases">
        <title>Genome sequence of Phormidium yuhuli AB48 isolated from an industrial photobioreactor environment.</title>
        <authorList>
            <person name="Qiu Y."/>
            <person name="Noonan A.J.C."/>
            <person name="Dofher K."/>
            <person name="Koch M."/>
            <person name="Kieft B."/>
            <person name="Lin X."/>
            <person name="Ziels R.M."/>
            <person name="Hallam S.J."/>
        </authorList>
    </citation>
    <scope>NUCLEOTIDE SEQUENCE</scope>
    <source>
        <strain evidence="1">AB48</strain>
    </source>
</reference>